<gene>
    <name evidence="3" type="ORF">GCM10009114_30270</name>
</gene>
<feature type="signal peptide" evidence="1">
    <location>
        <begin position="1"/>
        <end position="19"/>
    </location>
</feature>
<sequence length="195" mass="20585">MLKSLSTIILVVASFTAQAAIVTFDDRTDFHNAAGTNLVFEGFNNAYDTDITVIPAGGFSDFWMYNNPLTEGSHALGLIERSANTFAFSAPVFAFGFDYIEINRGALDYSDSDGNSIIGALPVTDFVNGSSEGGFFGVLSDTAISSFTIGTGSDGSGSVFFIDSLEFTATVPEPGSLALFAIVLACFGLRKRSTL</sequence>
<reference evidence="4" key="1">
    <citation type="journal article" date="2019" name="Int. J. Syst. Evol. Microbiol.">
        <title>The Global Catalogue of Microorganisms (GCM) 10K type strain sequencing project: providing services to taxonomists for standard genome sequencing and annotation.</title>
        <authorList>
            <consortium name="The Broad Institute Genomics Platform"/>
            <consortium name="The Broad Institute Genome Sequencing Center for Infectious Disease"/>
            <person name="Wu L."/>
            <person name="Ma J."/>
        </authorList>
    </citation>
    <scope>NUCLEOTIDE SEQUENCE [LARGE SCALE GENOMIC DNA]</scope>
    <source>
        <strain evidence="4">JCM 15896</strain>
    </source>
</reference>
<evidence type="ECO:0000256" key="1">
    <source>
        <dbReference type="SAM" id="SignalP"/>
    </source>
</evidence>
<keyword evidence="4" id="KW-1185">Reference proteome</keyword>
<dbReference type="RefSeq" id="WP_343861462.1">
    <property type="nucleotide sequence ID" value="NZ_BAAAFD010000010.1"/>
</dbReference>
<feature type="chain" id="PRO_5046414786" description="Ice-binding protein C-terminal domain-containing protein" evidence="1">
    <location>
        <begin position="20"/>
        <end position="195"/>
    </location>
</feature>
<name>A0ABP3X3Q9_9ALTE</name>
<evidence type="ECO:0000313" key="3">
    <source>
        <dbReference type="EMBL" id="GAA0858902.1"/>
    </source>
</evidence>
<accession>A0ABP3X3Q9</accession>
<comment type="caution">
    <text evidence="3">The sequence shown here is derived from an EMBL/GenBank/DDBJ whole genome shotgun (WGS) entry which is preliminary data.</text>
</comment>
<proteinExistence type="predicted"/>
<dbReference type="InterPro" id="IPR013424">
    <property type="entry name" value="Ice-binding_C"/>
</dbReference>
<organism evidence="3 4">
    <name type="scientific">Aliiglaciecola litoralis</name>
    <dbReference type="NCBI Taxonomy" id="582857"/>
    <lineage>
        <taxon>Bacteria</taxon>
        <taxon>Pseudomonadati</taxon>
        <taxon>Pseudomonadota</taxon>
        <taxon>Gammaproteobacteria</taxon>
        <taxon>Alteromonadales</taxon>
        <taxon>Alteromonadaceae</taxon>
        <taxon>Aliiglaciecola</taxon>
    </lineage>
</organism>
<dbReference type="Pfam" id="PF07589">
    <property type="entry name" value="PEP-CTERM"/>
    <property type="match status" value="1"/>
</dbReference>
<dbReference type="NCBIfam" id="TIGR02595">
    <property type="entry name" value="PEP_CTERM"/>
    <property type="match status" value="1"/>
</dbReference>
<protein>
    <recommendedName>
        <fullName evidence="2">Ice-binding protein C-terminal domain-containing protein</fullName>
    </recommendedName>
</protein>
<keyword evidence="1" id="KW-0732">Signal</keyword>
<feature type="domain" description="Ice-binding protein C-terminal" evidence="2">
    <location>
        <begin position="170"/>
        <end position="192"/>
    </location>
</feature>
<evidence type="ECO:0000259" key="2">
    <source>
        <dbReference type="Pfam" id="PF07589"/>
    </source>
</evidence>
<dbReference type="EMBL" id="BAAAFD010000010">
    <property type="protein sequence ID" value="GAA0858902.1"/>
    <property type="molecule type" value="Genomic_DNA"/>
</dbReference>
<evidence type="ECO:0000313" key="4">
    <source>
        <dbReference type="Proteomes" id="UP001500359"/>
    </source>
</evidence>
<dbReference type="Proteomes" id="UP001500359">
    <property type="component" value="Unassembled WGS sequence"/>
</dbReference>